<evidence type="ECO:0000259" key="2">
    <source>
        <dbReference type="Pfam" id="PF01266"/>
    </source>
</evidence>
<dbReference type="GO" id="GO:0016491">
    <property type="term" value="F:oxidoreductase activity"/>
    <property type="evidence" value="ECO:0007669"/>
    <property type="project" value="UniProtKB-KW"/>
</dbReference>
<dbReference type="SUPFAM" id="SSF51905">
    <property type="entry name" value="FAD/NAD(P)-binding domain"/>
    <property type="match status" value="1"/>
</dbReference>
<feature type="domain" description="FAD dependent oxidoreductase" evidence="2">
    <location>
        <begin position="6"/>
        <end position="343"/>
    </location>
</feature>
<evidence type="ECO:0000313" key="3">
    <source>
        <dbReference type="EMBL" id="SMH40309.1"/>
    </source>
</evidence>
<sequence length="366" mass="38519">MSADFDIVIIGAGIAGVGLAAALGPGPRVAILEQEARHGYHSTGRSAAIYIRNYGNAVIRTLNAASAPLFEQGDASLFPHPLLTPRGVLNVADEEGLARHEAMLEGSHGMEILTREQALAMVPALRPEKLAAAAYERDAQDIDVSALHEGWLRKARANGATLMVGTPMLSAARVGGRWQIETPAGALTATTLVDAAGAWADDVATRAGIAPLGLQPMRRSIAVIPAPEAYDTAGWPLIADSAEGWYAKPDAGRLYVSPTEEIPVDPHDAYVDDMVLAEGLWRFEQAVDVPITRVERSWAGLRTFAPDRTPVVGFGGDGFFWLAGQGGYGIQTSPALSALAAALVKGEPPPDGLEALLPALSPKRFG</sequence>
<dbReference type="PANTHER" id="PTHR13847">
    <property type="entry name" value="SARCOSINE DEHYDROGENASE-RELATED"/>
    <property type="match status" value="1"/>
</dbReference>
<dbReference type="GO" id="GO:0005737">
    <property type="term" value="C:cytoplasm"/>
    <property type="evidence" value="ECO:0007669"/>
    <property type="project" value="TreeGrafter"/>
</dbReference>
<evidence type="ECO:0000256" key="1">
    <source>
        <dbReference type="ARBA" id="ARBA00023002"/>
    </source>
</evidence>
<reference evidence="4" key="1">
    <citation type="submission" date="2017-04" db="EMBL/GenBank/DDBJ databases">
        <authorList>
            <person name="Varghese N."/>
            <person name="Submissions S."/>
        </authorList>
    </citation>
    <scope>NUCLEOTIDE SEQUENCE [LARGE SCALE GENOMIC DNA]</scope>
    <source>
        <strain evidence="4">B5P</strain>
    </source>
</reference>
<gene>
    <name evidence="3" type="ORF">SAMN02982922_2296</name>
</gene>
<name>A0A1X7NQP5_9HYPH</name>
<dbReference type="RefSeq" id="WP_085464293.1">
    <property type="nucleotide sequence ID" value="NZ_FXBL01000004.1"/>
</dbReference>
<dbReference type="Gene3D" id="3.50.50.60">
    <property type="entry name" value="FAD/NAD(P)-binding domain"/>
    <property type="match status" value="1"/>
</dbReference>
<dbReference type="PANTHER" id="PTHR13847:SF287">
    <property type="entry name" value="FAD-DEPENDENT OXIDOREDUCTASE DOMAIN-CONTAINING PROTEIN 1"/>
    <property type="match status" value="1"/>
</dbReference>
<proteinExistence type="predicted"/>
<dbReference type="AlphaFoldDB" id="A0A1X7NQP5"/>
<keyword evidence="1" id="KW-0560">Oxidoreductase</keyword>
<dbReference type="OrthoDB" id="7421214at2"/>
<dbReference type="Proteomes" id="UP000193083">
    <property type="component" value="Unassembled WGS sequence"/>
</dbReference>
<evidence type="ECO:0000313" key="4">
    <source>
        <dbReference type="Proteomes" id="UP000193083"/>
    </source>
</evidence>
<dbReference type="InterPro" id="IPR006076">
    <property type="entry name" value="FAD-dep_OxRdtase"/>
</dbReference>
<accession>A0A1X7NQP5</accession>
<keyword evidence="4" id="KW-1185">Reference proteome</keyword>
<organism evidence="3 4">
    <name type="scientific">Mesorhizobium australicum</name>
    <dbReference type="NCBI Taxonomy" id="536018"/>
    <lineage>
        <taxon>Bacteria</taxon>
        <taxon>Pseudomonadati</taxon>
        <taxon>Pseudomonadota</taxon>
        <taxon>Alphaproteobacteria</taxon>
        <taxon>Hyphomicrobiales</taxon>
        <taxon>Phyllobacteriaceae</taxon>
        <taxon>Mesorhizobium</taxon>
    </lineage>
</organism>
<dbReference type="Gene3D" id="3.30.9.10">
    <property type="entry name" value="D-Amino Acid Oxidase, subunit A, domain 2"/>
    <property type="match status" value="1"/>
</dbReference>
<protein>
    <submittedName>
        <fullName evidence="3">Glycine/D-amino acid oxidase</fullName>
    </submittedName>
</protein>
<dbReference type="Pfam" id="PF01266">
    <property type="entry name" value="DAO"/>
    <property type="match status" value="1"/>
</dbReference>
<dbReference type="EMBL" id="FXBL01000004">
    <property type="protein sequence ID" value="SMH40309.1"/>
    <property type="molecule type" value="Genomic_DNA"/>
</dbReference>
<dbReference type="InterPro" id="IPR036188">
    <property type="entry name" value="FAD/NAD-bd_sf"/>
</dbReference>